<organism evidence="4 5">
    <name type="scientific">Rhodovulum marinum</name>
    <dbReference type="NCBI Taxonomy" id="320662"/>
    <lineage>
        <taxon>Bacteria</taxon>
        <taxon>Pseudomonadati</taxon>
        <taxon>Pseudomonadota</taxon>
        <taxon>Alphaproteobacteria</taxon>
        <taxon>Rhodobacterales</taxon>
        <taxon>Paracoccaceae</taxon>
        <taxon>Rhodovulum</taxon>
    </lineage>
</organism>
<dbReference type="OrthoDB" id="267336at2"/>
<name>A0A4V2SRB5_9RHOB</name>
<proteinExistence type="predicted"/>
<feature type="chain" id="PRO_5020256853" evidence="2">
    <location>
        <begin position="33"/>
        <end position="248"/>
    </location>
</feature>
<evidence type="ECO:0000256" key="2">
    <source>
        <dbReference type="SAM" id="SignalP"/>
    </source>
</evidence>
<gene>
    <name evidence="4" type="ORF">EV662_103294</name>
</gene>
<keyword evidence="5" id="KW-1185">Reference proteome</keyword>
<keyword evidence="4" id="KW-0645">Protease</keyword>
<evidence type="ECO:0000256" key="1">
    <source>
        <dbReference type="ARBA" id="ARBA00022729"/>
    </source>
</evidence>
<comment type="caution">
    <text evidence="4">The sequence shown here is derived from an EMBL/GenBank/DDBJ whole genome shotgun (WGS) entry which is preliminary data.</text>
</comment>
<dbReference type="InterPro" id="IPR050966">
    <property type="entry name" value="Glutamyl_endopeptidase"/>
</dbReference>
<protein>
    <submittedName>
        <fullName evidence="4">Protease YdgD</fullName>
    </submittedName>
</protein>
<dbReference type="PRINTS" id="PR00722">
    <property type="entry name" value="CHYMOTRYPSIN"/>
</dbReference>
<dbReference type="GO" id="GO:0004252">
    <property type="term" value="F:serine-type endopeptidase activity"/>
    <property type="evidence" value="ECO:0007669"/>
    <property type="project" value="InterPro"/>
</dbReference>
<dbReference type="SMART" id="SM00020">
    <property type="entry name" value="Tryp_SPc"/>
    <property type="match status" value="1"/>
</dbReference>
<reference evidence="4 5" key="1">
    <citation type="submission" date="2019-03" db="EMBL/GenBank/DDBJ databases">
        <title>Genomic Encyclopedia of Type Strains, Phase IV (KMG-IV): sequencing the most valuable type-strain genomes for metagenomic binning, comparative biology and taxonomic classification.</title>
        <authorList>
            <person name="Goeker M."/>
        </authorList>
    </citation>
    <scope>NUCLEOTIDE SEQUENCE [LARGE SCALE GENOMIC DNA]</scope>
    <source>
        <strain evidence="4 5">DSM 18063</strain>
    </source>
</reference>
<dbReference type="PROSITE" id="PS50240">
    <property type="entry name" value="TRYPSIN_DOM"/>
    <property type="match status" value="1"/>
</dbReference>
<evidence type="ECO:0000313" key="5">
    <source>
        <dbReference type="Proteomes" id="UP000294835"/>
    </source>
</evidence>
<dbReference type="Pfam" id="PF13365">
    <property type="entry name" value="Trypsin_2"/>
    <property type="match status" value="1"/>
</dbReference>
<dbReference type="PANTHER" id="PTHR15462">
    <property type="entry name" value="SERINE PROTEASE"/>
    <property type="match status" value="1"/>
</dbReference>
<sequence length="248" mass="26773">MSLDPGHIKRMKRAIRRLVLLAALLGAEPLPAEQAPVRLSDAEHVPWRAIGRINVIGFDTGGMCTGTLIAPDLVLTAAHCLFALKAHRLVEPGQVHFLAGWLKGEYTAHRTVSEIRLHPEFDQKKGINFQSLASDLAVLRLAEPIPPEQVAPLPADLAAPDRGALSLIGYRRDRANALSRHNDCRVLNRWPGILGLDCEVVFGTSGAPILAETQRGWRVIAVVSAGSTGPGRIRTVAARPDAAFLAPE</sequence>
<dbReference type="Proteomes" id="UP000294835">
    <property type="component" value="Unassembled WGS sequence"/>
</dbReference>
<dbReference type="SUPFAM" id="SSF50494">
    <property type="entry name" value="Trypsin-like serine proteases"/>
    <property type="match status" value="1"/>
</dbReference>
<dbReference type="EMBL" id="SLXP01000003">
    <property type="protein sequence ID" value="TCP42386.1"/>
    <property type="molecule type" value="Genomic_DNA"/>
</dbReference>
<evidence type="ECO:0000313" key="4">
    <source>
        <dbReference type="EMBL" id="TCP42386.1"/>
    </source>
</evidence>
<keyword evidence="1 2" id="KW-0732">Signal</keyword>
<evidence type="ECO:0000259" key="3">
    <source>
        <dbReference type="PROSITE" id="PS50240"/>
    </source>
</evidence>
<dbReference type="Gene3D" id="2.40.10.10">
    <property type="entry name" value="Trypsin-like serine proteases"/>
    <property type="match status" value="2"/>
</dbReference>
<dbReference type="InterPro" id="IPR001254">
    <property type="entry name" value="Trypsin_dom"/>
</dbReference>
<dbReference type="InterPro" id="IPR009003">
    <property type="entry name" value="Peptidase_S1_PA"/>
</dbReference>
<feature type="domain" description="Peptidase S1" evidence="3">
    <location>
        <begin position="24"/>
        <end position="245"/>
    </location>
</feature>
<dbReference type="InterPro" id="IPR001314">
    <property type="entry name" value="Peptidase_S1A"/>
</dbReference>
<dbReference type="InterPro" id="IPR018114">
    <property type="entry name" value="TRYPSIN_HIS"/>
</dbReference>
<dbReference type="PANTHER" id="PTHR15462:SF8">
    <property type="entry name" value="SERINE PROTEASE"/>
    <property type="match status" value="1"/>
</dbReference>
<accession>A0A4V2SRB5</accession>
<dbReference type="PROSITE" id="PS00134">
    <property type="entry name" value="TRYPSIN_HIS"/>
    <property type="match status" value="1"/>
</dbReference>
<keyword evidence="4" id="KW-0378">Hydrolase</keyword>
<dbReference type="GO" id="GO:0006508">
    <property type="term" value="P:proteolysis"/>
    <property type="evidence" value="ECO:0007669"/>
    <property type="project" value="UniProtKB-KW"/>
</dbReference>
<feature type="signal peptide" evidence="2">
    <location>
        <begin position="1"/>
        <end position="32"/>
    </location>
</feature>
<dbReference type="InterPro" id="IPR043504">
    <property type="entry name" value="Peptidase_S1_PA_chymotrypsin"/>
</dbReference>
<dbReference type="AlphaFoldDB" id="A0A4V2SRB5"/>